<dbReference type="Gene3D" id="2.40.70.10">
    <property type="entry name" value="Acid Proteases"/>
    <property type="match status" value="1"/>
</dbReference>
<evidence type="ECO:0000313" key="2">
    <source>
        <dbReference type="EMBL" id="MCT8971109.1"/>
    </source>
</evidence>
<keyword evidence="3" id="KW-1185">Reference proteome</keyword>
<dbReference type="RefSeq" id="WP_261614681.1">
    <property type="nucleotide sequence ID" value="NZ_JALIDZ010000002.1"/>
</dbReference>
<accession>A0AAW5QUE1</accession>
<dbReference type="GO" id="GO:0004190">
    <property type="term" value="F:aspartic-type endopeptidase activity"/>
    <property type="evidence" value="ECO:0007669"/>
    <property type="project" value="InterPro"/>
</dbReference>
<dbReference type="Proteomes" id="UP001320898">
    <property type="component" value="Unassembled WGS sequence"/>
</dbReference>
<feature type="signal peptide" evidence="1">
    <location>
        <begin position="1"/>
        <end position="16"/>
    </location>
</feature>
<organism evidence="2 3">
    <name type="scientific">Microbaculum marinisediminis</name>
    <dbReference type="NCBI Taxonomy" id="2931392"/>
    <lineage>
        <taxon>Bacteria</taxon>
        <taxon>Pseudomonadati</taxon>
        <taxon>Pseudomonadota</taxon>
        <taxon>Alphaproteobacteria</taxon>
        <taxon>Hyphomicrobiales</taxon>
        <taxon>Tepidamorphaceae</taxon>
        <taxon>Microbaculum</taxon>
    </lineage>
</organism>
<dbReference type="CDD" id="cd05483">
    <property type="entry name" value="retropepsin_like_bacteria"/>
    <property type="match status" value="1"/>
</dbReference>
<keyword evidence="2" id="KW-0378">Hydrolase</keyword>
<dbReference type="EC" id="3.4.23.-" evidence="2"/>
<feature type="chain" id="PRO_5043588329" evidence="1">
    <location>
        <begin position="17"/>
        <end position="169"/>
    </location>
</feature>
<evidence type="ECO:0000256" key="1">
    <source>
        <dbReference type="SAM" id="SignalP"/>
    </source>
</evidence>
<comment type="caution">
    <text evidence="2">The sequence shown here is derived from an EMBL/GenBank/DDBJ whole genome shotgun (WGS) entry which is preliminary data.</text>
</comment>
<dbReference type="InterPro" id="IPR011969">
    <property type="entry name" value="Clan_AA_Asp_peptidase_C"/>
</dbReference>
<sequence>MRGLAILFLLGATVYAAPKLEQYVNQWEDPDDARDASAGSSAYATAPRTVRLRADNRGHFLVRATVNGRSIDMLADTGASAVALTEADARRAGFDPRSLNFDIPVQTANGKVNVASVTLDRIEVEGIVMRDVRAMVAENDALASSLLGMSFLGRLASVKLSGDTLELVK</sequence>
<keyword evidence="1" id="KW-0732">Signal</keyword>
<protein>
    <submittedName>
        <fullName evidence="2">TIGR02281 family clan AA aspartic protease</fullName>
        <ecNumber evidence="2">3.4.23.-</ecNumber>
    </submittedName>
</protein>
<dbReference type="PROSITE" id="PS00141">
    <property type="entry name" value="ASP_PROTEASE"/>
    <property type="match status" value="1"/>
</dbReference>
<dbReference type="AlphaFoldDB" id="A0AAW5QUE1"/>
<dbReference type="InterPro" id="IPR021109">
    <property type="entry name" value="Peptidase_aspartic_dom_sf"/>
</dbReference>
<dbReference type="SUPFAM" id="SSF50630">
    <property type="entry name" value="Acid proteases"/>
    <property type="match status" value="1"/>
</dbReference>
<dbReference type="EMBL" id="JALIDZ010000002">
    <property type="protein sequence ID" value="MCT8971109.1"/>
    <property type="molecule type" value="Genomic_DNA"/>
</dbReference>
<dbReference type="InterPro" id="IPR034122">
    <property type="entry name" value="Retropepsin-like_bacterial"/>
</dbReference>
<gene>
    <name evidence="2" type="ORF">MUB46_04475</name>
</gene>
<dbReference type="GO" id="GO:0006508">
    <property type="term" value="P:proteolysis"/>
    <property type="evidence" value="ECO:0007669"/>
    <property type="project" value="UniProtKB-KW"/>
</dbReference>
<proteinExistence type="predicted"/>
<evidence type="ECO:0000313" key="3">
    <source>
        <dbReference type="Proteomes" id="UP001320898"/>
    </source>
</evidence>
<dbReference type="InterPro" id="IPR001969">
    <property type="entry name" value="Aspartic_peptidase_AS"/>
</dbReference>
<dbReference type="NCBIfam" id="TIGR02281">
    <property type="entry name" value="clan_AA_DTGA"/>
    <property type="match status" value="1"/>
</dbReference>
<dbReference type="Pfam" id="PF13975">
    <property type="entry name" value="gag-asp_proteas"/>
    <property type="match status" value="1"/>
</dbReference>
<reference evidence="2 3" key="1">
    <citation type="submission" date="2022-04" db="EMBL/GenBank/DDBJ databases">
        <authorList>
            <person name="Ye Y.-Q."/>
            <person name="Du Z.-J."/>
        </authorList>
    </citation>
    <scope>NUCLEOTIDE SEQUENCE [LARGE SCALE GENOMIC DNA]</scope>
    <source>
        <strain evidence="2 3">A6E488</strain>
    </source>
</reference>
<keyword evidence="2" id="KW-0645">Protease</keyword>
<name>A0AAW5QUE1_9HYPH</name>